<organism evidence="1">
    <name type="scientific">Hexamita inflata</name>
    <dbReference type="NCBI Taxonomy" id="28002"/>
    <lineage>
        <taxon>Eukaryota</taxon>
        <taxon>Metamonada</taxon>
        <taxon>Diplomonadida</taxon>
        <taxon>Hexamitidae</taxon>
        <taxon>Hexamitinae</taxon>
        <taxon>Hexamita</taxon>
    </lineage>
</organism>
<dbReference type="Proteomes" id="UP001642409">
    <property type="component" value="Unassembled WGS sequence"/>
</dbReference>
<dbReference type="Pfam" id="PF14555">
    <property type="entry name" value="UBA_4"/>
    <property type="match status" value="1"/>
</dbReference>
<dbReference type="EMBL" id="CATOUU010001064">
    <property type="protein sequence ID" value="CAI9969879.1"/>
    <property type="molecule type" value="Genomic_DNA"/>
</dbReference>
<dbReference type="InterPro" id="IPR009060">
    <property type="entry name" value="UBA-like_sf"/>
</dbReference>
<keyword evidence="3" id="KW-1185">Reference proteome</keyword>
<dbReference type="Gene3D" id="1.10.8.10">
    <property type="entry name" value="DNA helicase RuvA subunit, C-terminal domain"/>
    <property type="match status" value="1"/>
</dbReference>
<sequence>MQGNIQQFMDITNSSQKMAEYYLRQLQGNLEHAVAQFYEDDMPKKVESFVRQTGSTKI</sequence>
<dbReference type="AlphaFoldDB" id="A0AA86UVT1"/>
<protein>
    <submittedName>
        <fullName evidence="1">UBA-like superfamily</fullName>
    </submittedName>
    <submittedName>
        <fullName evidence="2">UBA-like_superfamily</fullName>
    </submittedName>
</protein>
<comment type="caution">
    <text evidence="1">The sequence shown here is derived from an EMBL/GenBank/DDBJ whole genome shotgun (WGS) entry which is preliminary data.</text>
</comment>
<evidence type="ECO:0000313" key="3">
    <source>
        <dbReference type="Proteomes" id="UP001642409"/>
    </source>
</evidence>
<reference evidence="2 3" key="2">
    <citation type="submission" date="2024-07" db="EMBL/GenBank/DDBJ databases">
        <authorList>
            <person name="Akdeniz Z."/>
        </authorList>
    </citation>
    <scope>NUCLEOTIDE SEQUENCE [LARGE SCALE GENOMIC DNA]</scope>
</reference>
<evidence type="ECO:0000313" key="1">
    <source>
        <dbReference type="EMBL" id="CAI9969879.1"/>
    </source>
</evidence>
<accession>A0AA86UVT1</accession>
<evidence type="ECO:0000313" key="2">
    <source>
        <dbReference type="EMBL" id="CAL5999906.1"/>
    </source>
</evidence>
<dbReference type="EMBL" id="CAXDID020000040">
    <property type="protein sequence ID" value="CAL5999906.1"/>
    <property type="molecule type" value="Genomic_DNA"/>
</dbReference>
<proteinExistence type="predicted"/>
<reference evidence="1" key="1">
    <citation type="submission" date="2023-06" db="EMBL/GenBank/DDBJ databases">
        <authorList>
            <person name="Kurt Z."/>
        </authorList>
    </citation>
    <scope>NUCLEOTIDE SEQUENCE</scope>
</reference>
<name>A0AA86UVT1_9EUKA</name>
<dbReference type="SUPFAM" id="SSF46934">
    <property type="entry name" value="UBA-like"/>
    <property type="match status" value="1"/>
</dbReference>
<gene>
    <name evidence="2" type="ORF">HINF_LOCUS16443</name>
    <name evidence="1" type="ORF">HINF_LOCUS57524</name>
</gene>
<dbReference type="CDD" id="cd14348">
    <property type="entry name" value="UBA_p47"/>
    <property type="match status" value="1"/>
</dbReference>